<protein>
    <recommendedName>
        <fullName evidence="6">TLC domain-containing protein</fullName>
    </recommendedName>
</protein>
<evidence type="ECO:0008006" key="6">
    <source>
        <dbReference type="Google" id="ProtNLM"/>
    </source>
</evidence>
<keyword evidence="1" id="KW-0812">Transmembrane</keyword>
<comment type="caution">
    <text evidence="3">The sequence shown here is derived from an EMBL/GenBank/DDBJ whole genome shotgun (WGS) entry which is preliminary data.</text>
</comment>
<dbReference type="Proteomes" id="UP000626109">
    <property type="component" value="Unassembled WGS sequence"/>
</dbReference>
<proteinExistence type="predicted"/>
<accession>A0A813K941</accession>
<feature type="transmembrane region" description="Helical" evidence="1">
    <location>
        <begin position="208"/>
        <end position="230"/>
    </location>
</feature>
<keyword evidence="5" id="KW-1185">Reference proteome</keyword>
<keyword evidence="1" id="KW-1133">Transmembrane helix</keyword>
<dbReference type="Proteomes" id="UP000654075">
    <property type="component" value="Unassembled WGS sequence"/>
</dbReference>
<feature type="transmembrane region" description="Helical" evidence="1">
    <location>
        <begin position="146"/>
        <end position="169"/>
    </location>
</feature>
<reference evidence="3" key="1">
    <citation type="submission" date="2021-02" db="EMBL/GenBank/DDBJ databases">
        <authorList>
            <person name="Dougan E. K."/>
            <person name="Rhodes N."/>
            <person name="Thang M."/>
            <person name="Chan C."/>
        </authorList>
    </citation>
    <scope>NUCLEOTIDE SEQUENCE</scope>
</reference>
<keyword evidence="1" id="KW-0472">Membrane</keyword>
<feature type="transmembrane region" description="Helical" evidence="1">
    <location>
        <begin position="250"/>
        <end position="271"/>
    </location>
</feature>
<evidence type="ECO:0000313" key="5">
    <source>
        <dbReference type="Proteomes" id="UP000654075"/>
    </source>
</evidence>
<gene>
    <name evidence="2" type="ORF">PGLA1383_LOCUS25219</name>
    <name evidence="3" type="ORF">PGLA2088_LOCUS28716</name>
</gene>
<name>A0A813K941_POLGL</name>
<dbReference type="EMBL" id="CAJNNW010027996">
    <property type="protein sequence ID" value="CAE8694168.1"/>
    <property type="molecule type" value="Genomic_DNA"/>
</dbReference>
<evidence type="ECO:0000313" key="3">
    <source>
        <dbReference type="EMBL" id="CAE8694168.1"/>
    </source>
</evidence>
<evidence type="ECO:0000256" key="1">
    <source>
        <dbReference type="SAM" id="Phobius"/>
    </source>
</evidence>
<dbReference type="AlphaFoldDB" id="A0A813K941"/>
<evidence type="ECO:0000313" key="4">
    <source>
        <dbReference type="Proteomes" id="UP000626109"/>
    </source>
</evidence>
<dbReference type="EMBL" id="CAJNNV010021041">
    <property type="protein sequence ID" value="CAE8607284.1"/>
    <property type="molecule type" value="Genomic_DNA"/>
</dbReference>
<feature type="transmembrane region" description="Helical" evidence="1">
    <location>
        <begin position="175"/>
        <end position="196"/>
    </location>
</feature>
<organism evidence="3 4">
    <name type="scientific">Polarella glacialis</name>
    <name type="common">Dinoflagellate</name>
    <dbReference type="NCBI Taxonomy" id="89957"/>
    <lineage>
        <taxon>Eukaryota</taxon>
        <taxon>Sar</taxon>
        <taxon>Alveolata</taxon>
        <taxon>Dinophyceae</taxon>
        <taxon>Suessiales</taxon>
        <taxon>Suessiaceae</taxon>
        <taxon>Polarella</taxon>
    </lineage>
</organism>
<sequence>MGLLSDIVFCEPTVGGQIGAAIVQLLLWSFITNYDYGVMAHVHKYVKRQPWYPIVQENMKDDDAQVIWDFPDPGFNYVTFFQTIMHHGGGGVLMSLGMLLGQPWLWRHGMLVEVGGMDLLDAFRIANVKFFPPGTFPTNVFLKSKLFGPLMAFHHSVGLCVGIPVNMYFSEIYEFQLFGLMTLGFPAICLGPGLIIKTLDKAKYARLLFADRMWVFLTFTLGSRTLYYFPAAWSCFLHVWYSPFGSNWNVILPFTWALLAMSAFNLMILGIQLNSFYKRLFGKDTLHAVRRSSSSLTDIVASVSVEFGLTNMFVASRLVARAHKAKDRVKEQHTKDQ</sequence>
<evidence type="ECO:0000313" key="2">
    <source>
        <dbReference type="EMBL" id="CAE8607284.1"/>
    </source>
</evidence>